<evidence type="ECO:0000256" key="12">
    <source>
        <dbReference type="SAM" id="MobiDB-lite"/>
    </source>
</evidence>
<feature type="repeat" description="Solcar" evidence="10">
    <location>
        <begin position="15"/>
        <end position="107"/>
    </location>
</feature>
<evidence type="ECO:0000256" key="11">
    <source>
        <dbReference type="RuleBase" id="RU000488"/>
    </source>
</evidence>
<evidence type="ECO:0000256" key="1">
    <source>
        <dbReference type="ARBA" id="ARBA00004225"/>
    </source>
</evidence>
<accession>A0A1V6NY93</accession>
<dbReference type="EMBL" id="MDYM01000002">
    <property type="protein sequence ID" value="OQD69557.1"/>
    <property type="molecule type" value="Genomic_DNA"/>
</dbReference>
<evidence type="ECO:0000256" key="4">
    <source>
        <dbReference type="ARBA" id="ARBA00022692"/>
    </source>
</evidence>
<comment type="caution">
    <text evidence="13">The sequence shown here is derived from an EMBL/GenBank/DDBJ whole genome shotgun (WGS) entry which is preliminary data.</text>
</comment>
<organism evidence="13 14">
    <name type="scientific">Penicillium polonicum</name>
    <dbReference type="NCBI Taxonomy" id="60169"/>
    <lineage>
        <taxon>Eukaryota</taxon>
        <taxon>Fungi</taxon>
        <taxon>Dikarya</taxon>
        <taxon>Ascomycota</taxon>
        <taxon>Pezizomycotina</taxon>
        <taxon>Eurotiomycetes</taxon>
        <taxon>Eurotiomycetidae</taxon>
        <taxon>Eurotiales</taxon>
        <taxon>Aspergillaceae</taxon>
        <taxon>Penicillium</taxon>
    </lineage>
</organism>
<evidence type="ECO:0000256" key="9">
    <source>
        <dbReference type="ARBA" id="ARBA00023136"/>
    </source>
</evidence>
<sequence>MATMKQPMHGKTISAAPGTTAFYGALAGMMEALVCHPLDTIKVNMQTKNTTATLLPQRPGDQTLVRTIQSIYHQSPTAFYRGLGAVLLGIVPKMAIRFTSFETYKAILKRPDEKALTSGRLILAGLAAGITEAVLVVTPTEVLKIRLQTTKPQGGVPGAVAVGYRNTPEALYTIVRTEGVKVLWTGIGLTAARQGTNQAVNFFAYTRIRQALVDNQPHYHSSGLPSWQTGLNGFLAGSLGPLANAPIDTLKTRIQKSGNRGNESEMSRLLHTFRDIVRHDGYRALYKGILPRVLRVGIGQAVTFSTVILSVIVVATSLTAIAPNLIEFTRAASAASELFRLMDWTSRTNLFDKSGKKPVPLTPMPKSFKNLLTTFAKGTTITMAHKLATIRDADNIVVMESGRILEQAESDIAHCCFYRLTTDGQSAPKYLLQIEAMGMPLSSPPTRGPLSLRPLWTHYLQKPSPRPSTISPSMESPSTQKRRSLRAKRLLFSIARPVAADVFNTRLGNVPAGGTALIEITLIQELTQDAKTDGVR</sequence>
<dbReference type="InterPro" id="IPR023395">
    <property type="entry name" value="MCP_dom_sf"/>
</dbReference>
<evidence type="ECO:0000313" key="14">
    <source>
        <dbReference type="Proteomes" id="UP000191408"/>
    </source>
</evidence>
<keyword evidence="7" id="KW-1133">Transmembrane helix</keyword>
<dbReference type="Proteomes" id="UP000191408">
    <property type="component" value="Unassembled WGS sequence"/>
</dbReference>
<evidence type="ECO:0000256" key="5">
    <source>
        <dbReference type="ARBA" id="ARBA00022737"/>
    </source>
</evidence>
<gene>
    <name evidence="13" type="ORF">PENPOL_c002G01616</name>
</gene>
<proteinExistence type="inferred from homology"/>
<feature type="repeat" description="Solcar" evidence="10">
    <location>
        <begin position="119"/>
        <end position="211"/>
    </location>
</feature>
<evidence type="ECO:0000256" key="2">
    <source>
        <dbReference type="ARBA" id="ARBA00006375"/>
    </source>
</evidence>
<dbReference type="GO" id="GO:0031966">
    <property type="term" value="C:mitochondrial membrane"/>
    <property type="evidence" value="ECO:0007669"/>
    <property type="project" value="UniProtKB-SubCell"/>
</dbReference>
<dbReference type="PROSITE" id="PS50920">
    <property type="entry name" value="SOLCAR"/>
    <property type="match status" value="3"/>
</dbReference>
<dbReference type="InterPro" id="IPR027417">
    <property type="entry name" value="P-loop_NTPase"/>
</dbReference>
<evidence type="ECO:0000256" key="6">
    <source>
        <dbReference type="ARBA" id="ARBA00022792"/>
    </source>
</evidence>
<keyword evidence="3 11" id="KW-0813">Transport</keyword>
<dbReference type="PANTHER" id="PTHR45788:SF2">
    <property type="entry name" value="SUCCINATE_FUMARATE MITOCHONDRIAL TRANSPORTER"/>
    <property type="match status" value="1"/>
</dbReference>
<feature type="repeat" description="Solcar" evidence="10">
    <location>
        <begin position="224"/>
        <end position="313"/>
    </location>
</feature>
<dbReference type="STRING" id="60169.A0A1V6NY93"/>
<comment type="subcellular location">
    <subcellularLocation>
        <location evidence="1">Mitochondrion membrane</location>
        <topology evidence="1">Multi-pass membrane protein</topology>
    </subcellularLocation>
</comment>
<evidence type="ECO:0008006" key="15">
    <source>
        <dbReference type="Google" id="ProtNLM"/>
    </source>
</evidence>
<dbReference type="SUPFAM" id="SSF52540">
    <property type="entry name" value="P-loop containing nucleoside triphosphate hydrolases"/>
    <property type="match status" value="1"/>
</dbReference>
<dbReference type="InterPro" id="IPR018108">
    <property type="entry name" value="MCP_transmembrane"/>
</dbReference>
<keyword evidence="14" id="KW-1185">Reference proteome</keyword>
<protein>
    <recommendedName>
        <fullName evidence="15">Mitochondrial thiamine pyrophosphate carrier 1</fullName>
    </recommendedName>
</protein>
<dbReference type="Gene3D" id="1.50.40.10">
    <property type="entry name" value="Mitochondrial carrier domain"/>
    <property type="match status" value="1"/>
</dbReference>
<dbReference type="PANTHER" id="PTHR45788">
    <property type="entry name" value="SUCCINATE/FUMARATE MITOCHONDRIAL TRANSPORTER-RELATED"/>
    <property type="match status" value="1"/>
</dbReference>
<comment type="similarity">
    <text evidence="2 11">Belongs to the mitochondrial carrier (TC 2.A.29) family.</text>
</comment>
<dbReference type="InterPro" id="IPR049563">
    <property type="entry name" value="TXTP-like"/>
</dbReference>
<keyword evidence="6" id="KW-0999">Mitochondrion inner membrane</keyword>
<keyword evidence="9 10" id="KW-0472">Membrane</keyword>
<keyword evidence="8" id="KW-0496">Mitochondrion</keyword>
<keyword evidence="5" id="KW-0677">Repeat</keyword>
<dbReference type="SUPFAM" id="SSF103506">
    <property type="entry name" value="Mitochondrial carrier"/>
    <property type="match status" value="1"/>
</dbReference>
<evidence type="ECO:0000256" key="7">
    <source>
        <dbReference type="ARBA" id="ARBA00022989"/>
    </source>
</evidence>
<dbReference type="Pfam" id="PF00153">
    <property type="entry name" value="Mito_carr"/>
    <property type="match status" value="3"/>
</dbReference>
<dbReference type="AlphaFoldDB" id="A0A1V6NY93"/>
<reference evidence="14" key="1">
    <citation type="journal article" date="2017" name="Nat. Microbiol.">
        <title>Global analysis of biosynthetic gene clusters reveals vast potential of secondary metabolite production in Penicillium species.</title>
        <authorList>
            <person name="Nielsen J.C."/>
            <person name="Grijseels S."/>
            <person name="Prigent S."/>
            <person name="Ji B."/>
            <person name="Dainat J."/>
            <person name="Nielsen K.F."/>
            <person name="Frisvad J.C."/>
            <person name="Workman M."/>
            <person name="Nielsen J."/>
        </authorList>
    </citation>
    <scope>NUCLEOTIDE SEQUENCE [LARGE SCALE GENOMIC DNA]</scope>
    <source>
        <strain evidence="14">IBT 4502</strain>
    </source>
</reference>
<dbReference type="GO" id="GO:0005469">
    <property type="term" value="F:succinate:fumarate antiporter activity"/>
    <property type="evidence" value="ECO:0007669"/>
    <property type="project" value="TreeGrafter"/>
</dbReference>
<name>A0A1V6NY93_PENPO</name>
<evidence type="ECO:0000313" key="13">
    <source>
        <dbReference type="EMBL" id="OQD69557.1"/>
    </source>
</evidence>
<evidence type="ECO:0000256" key="3">
    <source>
        <dbReference type="ARBA" id="ARBA00022448"/>
    </source>
</evidence>
<feature type="region of interest" description="Disordered" evidence="12">
    <location>
        <begin position="463"/>
        <end position="482"/>
    </location>
</feature>
<evidence type="ECO:0000256" key="10">
    <source>
        <dbReference type="PROSITE-ProRule" id="PRU00282"/>
    </source>
</evidence>
<dbReference type="OrthoDB" id="14252at2759"/>
<evidence type="ECO:0000256" key="8">
    <source>
        <dbReference type="ARBA" id="ARBA00023128"/>
    </source>
</evidence>
<feature type="compositionally biased region" description="Polar residues" evidence="12">
    <location>
        <begin position="467"/>
        <end position="479"/>
    </location>
</feature>
<dbReference type="Gene3D" id="3.40.50.300">
    <property type="entry name" value="P-loop containing nucleotide triphosphate hydrolases"/>
    <property type="match status" value="1"/>
</dbReference>
<keyword evidence="4 10" id="KW-0812">Transmembrane</keyword>